<evidence type="ECO:0000313" key="2">
    <source>
        <dbReference type="Proteomes" id="UP000183316"/>
    </source>
</evidence>
<dbReference type="EMBL" id="CP015085">
    <property type="protein sequence ID" value="ANK03862.1"/>
    <property type="molecule type" value="Genomic_DNA"/>
</dbReference>
<accession>A0A192CDM1</accession>
<name>A0A192CDM1_ECO25</name>
<gene>
    <name evidence="1" type="ORF">WLH_02601</name>
</gene>
<proteinExistence type="predicted"/>
<dbReference type="Proteomes" id="UP000183316">
    <property type="component" value="Chromosome"/>
</dbReference>
<reference evidence="1 2" key="1">
    <citation type="submission" date="2016-03" db="EMBL/GenBank/DDBJ databases">
        <title>Genome Sequence and Comparative Pathogenic Determinants of Uropathogenic Escherichia coli O25b:H4, a Clinical Isolate from Saudi Arabia.</title>
        <authorList>
            <person name="Alyamani E.A.J."/>
            <person name="Khiyami M.A."/>
            <person name="Booq R.Y."/>
            <person name="Bahwerth F.S."/>
            <person name="Vaisvil B."/>
            <person name="Schmitt D.P."/>
            <person name="Kapatral V."/>
        </authorList>
    </citation>
    <scope>NUCLEOTIDE SEQUENCE [LARGE SCALE GENOMIC DNA]</scope>
    <source>
        <strain evidence="1 2">O25b:H4</strain>
    </source>
</reference>
<dbReference type="AlphaFoldDB" id="A0A192CDM1"/>
<dbReference type="PATRIC" id="fig|941280.3.peg.2577"/>
<sequence>MVLWRSRNLTLMPKKPGKPGFFILICNNPKKCEAPRRFHISLLRLIFKFMKI</sequence>
<protein>
    <submittedName>
        <fullName evidence="1">Uncharacterized protein</fullName>
    </submittedName>
</protein>
<organism evidence="1 2">
    <name type="scientific">Escherichia coli O25b:H4</name>
    <dbReference type="NCBI Taxonomy" id="941280"/>
    <lineage>
        <taxon>Bacteria</taxon>
        <taxon>Pseudomonadati</taxon>
        <taxon>Pseudomonadota</taxon>
        <taxon>Gammaproteobacteria</taxon>
        <taxon>Enterobacterales</taxon>
        <taxon>Enterobacteriaceae</taxon>
        <taxon>Escherichia</taxon>
    </lineage>
</organism>
<evidence type="ECO:0000313" key="1">
    <source>
        <dbReference type="EMBL" id="ANK03862.1"/>
    </source>
</evidence>